<keyword evidence="1" id="KW-0812">Transmembrane</keyword>
<organism evidence="2 3">
    <name type="scientific">Brytella acorum</name>
    <dbReference type="NCBI Taxonomy" id="2959299"/>
    <lineage>
        <taxon>Bacteria</taxon>
        <taxon>Pseudomonadati</taxon>
        <taxon>Pseudomonadota</taxon>
        <taxon>Alphaproteobacteria</taxon>
        <taxon>Acetobacterales</taxon>
        <taxon>Acetobacteraceae</taxon>
        <taxon>Brytella</taxon>
    </lineage>
</organism>
<feature type="transmembrane region" description="Helical" evidence="1">
    <location>
        <begin position="346"/>
        <end position="364"/>
    </location>
</feature>
<gene>
    <name evidence="2" type="ORF">LMG32879_000627</name>
</gene>
<evidence type="ECO:0000313" key="2">
    <source>
        <dbReference type="EMBL" id="CAI9119802.1"/>
    </source>
</evidence>
<evidence type="ECO:0000313" key="3">
    <source>
        <dbReference type="Proteomes" id="UP001176960"/>
    </source>
</evidence>
<comment type="caution">
    <text evidence="2">The sequence shown here is derived from an EMBL/GenBank/DDBJ whole genome shotgun (WGS) entry which is preliminary data.</text>
</comment>
<feature type="transmembrane region" description="Helical" evidence="1">
    <location>
        <begin position="229"/>
        <end position="252"/>
    </location>
</feature>
<feature type="transmembrane region" description="Helical" evidence="1">
    <location>
        <begin position="413"/>
        <end position="429"/>
    </location>
</feature>
<keyword evidence="3" id="KW-1185">Reference proteome</keyword>
<dbReference type="Pfam" id="PF09913">
    <property type="entry name" value="DUF2142"/>
    <property type="match status" value="1"/>
</dbReference>
<evidence type="ECO:0000256" key="1">
    <source>
        <dbReference type="SAM" id="Phobius"/>
    </source>
</evidence>
<dbReference type="Proteomes" id="UP001176960">
    <property type="component" value="Unassembled WGS sequence"/>
</dbReference>
<keyword evidence="1" id="KW-0472">Membrane</keyword>
<accession>A0AA35UZ76</accession>
<reference evidence="2" key="1">
    <citation type="submission" date="2023-03" db="EMBL/GenBank/DDBJ databases">
        <authorList>
            <person name="Cleenwerck I."/>
        </authorList>
    </citation>
    <scope>NUCLEOTIDE SEQUENCE</scope>
    <source>
        <strain evidence="2">LMG 32879</strain>
    </source>
</reference>
<feature type="transmembrane region" description="Helical" evidence="1">
    <location>
        <begin position="376"/>
        <end position="401"/>
    </location>
</feature>
<dbReference type="InterPro" id="IPR018674">
    <property type="entry name" value="DUF2142_membrane"/>
</dbReference>
<dbReference type="AlphaFoldDB" id="A0AA35UZ76"/>
<sequence>MQPVFTMRRLLFGPWRAIWHEPLARLYVCLVLPIGVVFLLTIPPMQMPDEMTHFLKSVAISRGDFVGIRLNTRDAGSSLPASVVRFAWSYDQWIGRAPQPYRLKTLLGNTSEGLGGPVLPAGYPNTVIYPPAFYLPQALGIVLARLCGFPAIVAYFASCLAVLLVSTFVGGWAIALAGRARLLLAMVLSLPMTLSLFVSCSQDAEQIAFTALAVALMVRWRERLSPGRAVVIALLLGLIVAAKPSYLPFILLSAVVADIGRWKMAAAMAIVSGMIVMACGFVFTRPAKVGFLPDNHVDAHAQALGILHHPLHFLKALQLTLDVTAGSLYRQCLGVLGRLNIDLSHFDYGFLTMAMTAASLLALWKARPFAAAPIDYLRRCGVLVLLAGSVVLCFVALYMIWTPVGHDGIDGVQGRYFLPVAVCATLLFPNSRAARTSMAEIGLFAFYLVAVGYMTEMKLLRFFWLV</sequence>
<name>A0AA35UZ76_9PROT</name>
<dbReference type="EMBL" id="CATKSH010000002">
    <property type="protein sequence ID" value="CAI9119802.1"/>
    <property type="molecule type" value="Genomic_DNA"/>
</dbReference>
<keyword evidence="1" id="KW-1133">Transmembrane helix</keyword>
<feature type="transmembrane region" description="Helical" evidence="1">
    <location>
        <begin position="264"/>
        <end position="283"/>
    </location>
</feature>
<dbReference type="RefSeq" id="WP_289841513.1">
    <property type="nucleotide sequence ID" value="NZ_CATKSH010000002.1"/>
</dbReference>
<feature type="transmembrane region" description="Helical" evidence="1">
    <location>
        <begin position="26"/>
        <end position="45"/>
    </location>
</feature>
<protein>
    <submittedName>
        <fullName evidence="2">DUF2142 domain-containing protein</fullName>
    </submittedName>
</protein>
<proteinExistence type="predicted"/>
<feature type="transmembrane region" description="Helical" evidence="1">
    <location>
        <begin position="152"/>
        <end position="175"/>
    </location>
</feature>
<feature type="transmembrane region" description="Helical" evidence="1">
    <location>
        <begin position="441"/>
        <end position="464"/>
    </location>
</feature>